<dbReference type="InterPro" id="IPR043502">
    <property type="entry name" value="DNA/RNA_pol_sf"/>
</dbReference>
<organism evidence="1 2">
    <name type="scientific">Durio zibethinus</name>
    <name type="common">Durian</name>
    <dbReference type="NCBI Taxonomy" id="66656"/>
    <lineage>
        <taxon>Eukaryota</taxon>
        <taxon>Viridiplantae</taxon>
        <taxon>Streptophyta</taxon>
        <taxon>Embryophyta</taxon>
        <taxon>Tracheophyta</taxon>
        <taxon>Spermatophyta</taxon>
        <taxon>Magnoliopsida</taxon>
        <taxon>eudicotyledons</taxon>
        <taxon>Gunneridae</taxon>
        <taxon>Pentapetalae</taxon>
        <taxon>rosids</taxon>
        <taxon>malvids</taxon>
        <taxon>Malvales</taxon>
        <taxon>Malvaceae</taxon>
        <taxon>Helicteroideae</taxon>
        <taxon>Durio</taxon>
    </lineage>
</organism>
<dbReference type="Proteomes" id="UP000515121">
    <property type="component" value="Unplaced"/>
</dbReference>
<dbReference type="AlphaFoldDB" id="A0A6P5ZQL7"/>
<dbReference type="GeneID" id="111303285"/>
<protein>
    <submittedName>
        <fullName evidence="2">Uncharacterized protein LOC111303285</fullName>
    </submittedName>
</protein>
<dbReference type="PANTHER" id="PTHR45643:SF3">
    <property type="entry name" value="RNA-DIRECTED DNA POLYMERASE HOMOLOG"/>
    <property type="match status" value="1"/>
</dbReference>
<proteinExistence type="predicted"/>
<evidence type="ECO:0000313" key="1">
    <source>
        <dbReference type="Proteomes" id="UP000515121"/>
    </source>
</evidence>
<dbReference type="PANTHER" id="PTHR45643">
    <property type="entry name" value="REVERSE TRANSCRIPTASE"/>
    <property type="match status" value="1"/>
</dbReference>
<dbReference type="KEGG" id="dzi:111303285"/>
<keyword evidence="1" id="KW-1185">Reference proteome</keyword>
<gene>
    <name evidence="2" type="primary">LOC111303285</name>
</gene>
<sequence length="180" mass="20544">MNEDAVNSPAFAISGSSKGVITKLGQWERKVDFTVSPIDDFDVVLGLDFMMLAQGLEQNHRKKQISYPSNSRLVRIIEGDEPKTTCVTWLQDHRLYVKKEKCAFAQTQIHFLDHIVECGHIRMDMKKVRAIKEWTTPKNVSELRSFLGLANYYQKTENAAVSHFLTQPRLTVKQAGGKNF</sequence>
<dbReference type="InterPro" id="IPR043128">
    <property type="entry name" value="Rev_trsase/Diguanyl_cyclase"/>
</dbReference>
<dbReference type="Gene3D" id="3.30.70.270">
    <property type="match status" value="2"/>
</dbReference>
<accession>A0A6P5ZQL7</accession>
<name>A0A6P5ZQL7_DURZI</name>
<evidence type="ECO:0000313" key="2">
    <source>
        <dbReference type="RefSeq" id="XP_022755158.1"/>
    </source>
</evidence>
<dbReference type="SUPFAM" id="SSF56672">
    <property type="entry name" value="DNA/RNA polymerases"/>
    <property type="match status" value="1"/>
</dbReference>
<dbReference type="RefSeq" id="XP_022755158.1">
    <property type="nucleotide sequence ID" value="XM_022899423.1"/>
</dbReference>
<dbReference type="OrthoDB" id="1001751at2759"/>
<reference evidence="2" key="1">
    <citation type="submission" date="2025-08" db="UniProtKB">
        <authorList>
            <consortium name="RefSeq"/>
        </authorList>
    </citation>
    <scope>IDENTIFICATION</scope>
    <source>
        <tissue evidence="2">Fruit stalk</tissue>
    </source>
</reference>